<reference evidence="12 13" key="1">
    <citation type="submission" date="2018-10" db="EMBL/GenBank/DDBJ databases">
        <title>A high-quality apple genome assembly.</title>
        <authorList>
            <person name="Hu J."/>
        </authorList>
    </citation>
    <scope>NUCLEOTIDE SEQUENCE [LARGE SCALE GENOMIC DNA]</scope>
    <source>
        <strain evidence="13">cv. HFTH1</strain>
        <tissue evidence="12">Young leaf</tissue>
    </source>
</reference>
<evidence type="ECO:0000256" key="6">
    <source>
        <dbReference type="ARBA" id="ARBA00022843"/>
    </source>
</evidence>
<keyword evidence="5" id="KW-0597">Phosphoprotein</keyword>
<feature type="region of interest" description="Disordered" evidence="10">
    <location>
        <begin position="68"/>
        <end position="94"/>
    </location>
</feature>
<dbReference type="GO" id="GO:0005737">
    <property type="term" value="C:cytoplasm"/>
    <property type="evidence" value="ECO:0007669"/>
    <property type="project" value="UniProtKB-SubCell"/>
</dbReference>
<feature type="region of interest" description="Disordered" evidence="10">
    <location>
        <begin position="429"/>
        <end position="549"/>
    </location>
</feature>
<keyword evidence="13" id="KW-1185">Reference proteome</keyword>
<evidence type="ECO:0000256" key="8">
    <source>
        <dbReference type="ARBA" id="ARBA00023163"/>
    </source>
</evidence>
<dbReference type="PANTHER" id="PTHR31169">
    <property type="entry name" value="OS05G0300700 PROTEIN"/>
    <property type="match status" value="1"/>
</dbReference>
<organism evidence="12 13">
    <name type="scientific">Malus domestica</name>
    <name type="common">Apple</name>
    <name type="synonym">Pyrus malus</name>
    <dbReference type="NCBI Taxonomy" id="3750"/>
    <lineage>
        <taxon>Eukaryota</taxon>
        <taxon>Viridiplantae</taxon>
        <taxon>Streptophyta</taxon>
        <taxon>Embryophyta</taxon>
        <taxon>Tracheophyta</taxon>
        <taxon>Spermatophyta</taxon>
        <taxon>Magnoliopsida</taxon>
        <taxon>eudicotyledons</taxon>
        <taxon>Gunneridae</taxon>
        <taxon>Pentapetalae</taxon>
        <taxon>rosids</taxon>
        <taxon>fabids</taxon>
        <taxon>Rosales</taxon>
        <taxon>Rosaceae</taxon>
        <taxon>Amygdaloideae</taxon>
        <taxon>Maleae</taxon>
        <taxon>Malus</taxon>
    </lineage>
</organism>
<accession>A0A498HWR8</accession>
<comment type="subcellular location">
    <subcellularLocation>
        <location evidence="2">Cytoplasm</location>
    </subcellularLocation>
    <subcellularLocation>
        <location evidence="1">Nucleus</location>
    </subcellularLocation>
</comment>
<keyword evidence="6" id="KW-0832">Ubl conjugation</keyword>
<evidence type="ECO:0000256" key="5">
    <source>
        <dbReference type="ARBA" id="ARBA00022553"/>
    </source>
</evidence>
<name>A0A498HWR8_MALDO</name>
<gene>
    <name evidence="12" type="ORF">DVH24_029971</name>
</gene>
<dbReference type="InterPro" id="IPR040221">
    <property type="entry name" value="CDCA7/CDA7L"/>
</dbReference>
<keyword evidence="3" id="KW-0963">Cytoplasm</keyword>
<evidence type="ECO:0000256" key="1">
    <source>
        <dbReference type="ARBA" id="ARBA00004123"/>
    </source>
</evidence>
<feature type="compositionally biased region" description="Polar residues" evidence="10">
    <location>
        <begin position="458"/>
        <end position="468"/>
    </location>
</feature>
<dbReference type="GO" id="GO:0006355">
    <property type="term" value="P:regulation of DNA-templated transcription"/>
    <property type="evidence" value="ECO:0007669"/>
    <property type="project" value="InterPro"/>
</dbReference>
<feature type="domain" description="Zinc-finger" evidence="11">
    <location>
        <begin position="220"/>
        <end position="316"/>
    </location>
</feature>
<evidence type="ECO:0000256" key="2">
    <source>
        <dbReference type="ARBA" id="ARBA00004496"/>
    </source>
</evidence>
<dbReference type="InterPro" id="IPR018866">
    <property type="entry name" value="Znf-4CXXC_R1"/>
</dbReference>
<evidence type="ECO:0000256" key="4">
    <source>
        <dbReference type="ARBA" id="ARBA00022499"/>
    </source>
</evidence>
<feature type="compositionally biased region" description="Basic and acidic residues" evidence="10">
    <location>
        <begin position="436"/>
        <end position="447"/>
    </location>
</feature>
<evidence type="ECO:0000256" key="10">
    <source>
        <dbReference type="SAM" id="MobiDB-lite"/>
    </source>
</evidence>
<feature type="compositionally biased region" description="Polar residues" evidence="10">
    <location>
        <begin position="68"/>
        <end position="89"/>
    </location>
</feature>
<evidence type="ECO:0000256" key="9">
    <source>
        <dbReference type="ARBA" id="ARBA00023242"/>
    </source>
</evidence>
<evidence type="ECO:0000259" key="11">
    <source>
        <dbReference type="Pfam" id="PF10497"/>
    </source>
</evidence>
<dbReference type="Proteomes" id="UP000290289">
    <property type="component" value="Chromosome 15"/>
</dbReference>
<dbReference type="Pfam" id="PF10497">
    <property type="entry name" value="zf-4CXXC_R1"/>
    <property type="match status" value="1"/>
</dbReference>
<dbReference type="STRING" id="3750.A0A498HWR8"/>
<feature type="compositionally biased region" description="Polar residues" evidence="10">
    <location>
        <begin position="126"/>
        <end position="136"/>
    </location>
</feature>
<keyword evidence="9" id="KW-0539">Nucleus</keyword>
<evidence type="ECO:0000313" key="13">
    <source>
        <dbReference type="Proteomes" id="UP000290289"/>
    </source>
</evidence>
<dbReference type="EMBL" id="RDQH01000341">
    <property type="protein sequence ID" value="RXH75250.1"/>
    <property type="molecule type" value="Genomic_DNA"/>
</dbReference>
<evidence type="ECO:0000256" key="3">
    <source>
        <dbReference type="ARBA" id="ARBA00022490"/>
    </source>
</evidence>
<proteinExistence type="predicted"/>
<evidence type="ECO:0000256" key="7">
    <source>
        <dbReference type="ARBA" id="ARBA00023015"/>
    </source>
</evidence>
<keyword evidence="8" id="KW-0804">Transcription</keyword>
<keyword evidence="7" id="KW-0805">Transcription regulation</keyword>
<evidence type="ECO:0000313" key="12">
    <source>
        <dbReference type="EMBL" id="RXH75250.1"/>
    </source>
</evidence>
<dbReference type="AlphaFoldDB" id="A0A498HWR8"/>
<sequence length="549" mass="62105">MEIEKLRPPSLSPLLQIRENPQFGLKIRPLEAQDSNHPLPLRIQERDINSNHPHPHPHPQRLTVALESSANPNPRSNNEHLQTPKSLYEQSREDRIRENRERMQKLGIVDISLQLKSNIHSKRSTAKSYSNRCTTPSGPPSIRTLGPTRRSSRLKNATPVSYAEVHVSKRDDASYMKGIMLEEGERPEIYTEEHEKLLGNTDKTWTLFVDGYGKDGKRIYDPVRGKTCHQCRQKTLGHHTQCNQCNRLQGQFCGDCLYMRYGEHVIEANQTPDWICPVCRGICNCSFCRTKKGWPPTGILYKKISQLGFKSVAHYLIHTQRGQTNSGENLETTNPVSAKRSLQFPDVDASCEEIVKDDNDIGAIKPLVGQERDDEFKTEKENEIKSSTNLDINNQTSAERVLSFSDMVQQSENFGLSEVDHKVGDHLGLSKLQSESGRDDRQGEKENTMPLMDMKLGDSSNALETSSKSKMKPALDIEPSTDSIGGRLRQRRRKGNNLSDDELQEAKVEILDNSPALGPRSKLRKKHVLAEPSPDSIGGRLRQRRKVNA</sequence>
<dbReference type="GO" id="GO:0005634">
    <property type="term" value="C:nucleus"/>
    <property type="evidence" value="ECO:0007669"/>
    <property type="project" value="UniProtKB-SubCell"/>
</dbReference>
<comment type="caution">
    <text evidence="12">The sequence shown here is derived from an EMBL/GenBank/DDBJ whole genome shotgun (WGS) entry which is preliminary data.</text>
</comment>
<feature type="region of interest" description="Disordered" evidence="10">
    <location>
        <begin position="122"/>
        <end position="141"/>
    </location>
</feature>
<dbReference type="PANTHER" id="PTHR31169:SF23">
    <property type="entry name" value="OS03G0572250 PROTEIN"/>
    <property type="match status" value="1"/>
</dbReference>
<keyword evidence="4" id="KW-1017">Isopeptide bond</keyword>
<protein>
    <recommendedName>
        <fullName evidence="11">Zinc-finger domain-containing protein</fullName>
    </recommendedName>
</protein>